<dbReference type="SMART" id="SM00212">
    <property type="entry name" value="UBCc"/>
    <property type="match status" value="1"/>
</dbReference>
<dbReference type="EMBL" id="JBBJBU010000004">
    <property type="protein sequence ID" value="KAK7205884.1"/>
    <property type="molecule type" value="Genomic_DNA"/>
</dbReference>
<dbReference type="Proteomes" id="UP001498771">
    <property type="component" value="Unassembled WGS sequence"/>
</dbReference>
<evidence type="ECO:0000256" key="1">
    <source>
        <dbReference type="ARBA" id="ARBA00022741"/>
    </source>
</evidence>
<comment type="caution">
    <text evidence="5">The sequence shown here is derived from an EMBL/GenBank/DDBJ whole genome shotgun (WGS) entry which is preliminary data.</text>
</comment>
<sequence length="153" mass="17106">MIGGFTKRLGRELNDLKNNPAVGISVFQANDFRIWLIDIKVMDDNPIYAGKTFRLQFRFASSYPIEAPEVQFVASYGIEIPVHPHIYSNGHICLDVLGSGWSPVQTVASVAMSIQSMLAGNDRNERPPDDARYVAHAPISPKNTRFVYHDDTV</sequence>
<feature type="domain" description="UBC core" evidence="4">
    <location>
        <begin position="4"/>
        <end position="153"/>
    </location>
</feature>
<evidence type="ECO:0000256" key="2">
    <source>
        <dbReference type="ARBA" id="ARBA00022786"/>
    </source>
</evidence>
<dbReference type="Gene3D" id="3.10.110.10">
    <property type="entry name" value="Ubiquitin Conjugating Enzyme"/>
    <property type="match status" value="1"/>
</dbReference>
<evidence type="ECO:0000259" key="4">
    <source>
        <dbReference type="PROSITE" id="PS50127"/>
    </source>
</evidence>
<dbReference type="SUPFAM" id="SSF54495">
    <property type="entry name" value="UBC-like"/>
    <property type="match status" value="1"/>
</dbReference>
<dbReference type="RefSeq" id="XP_064768917.1">
    <property type="nucleotide sequence ID" value="XM_064909670.1"/>
</dbReference>
<dbReference type="InterPro" id="IPR000608">
    <property type="entry name" value="UBC"/>
</dbReference>
<dbReference type="InterPro" id="IPR050113">
    <property type="entry name" value="Ub_conjugating_enzyme"/>
</dbReference>
<name>A0ABR1F7Q9_9ASCO</name>
<gene>
    <name evidence="5" type="ORF">BZA70DRAFT_146430</name>
</gene>
<keyword evidence="2" id="KW-0833">Ubl conjugation pathway</keyword>
<dbReference type="GeneID" id="90035182"/>
<organism evidence="5 6">
    <name type="scientific">Myxozyma melibiosi</name>
    <dbReference type="NCBI Taxonomy" id="54550"/>
    <lineage>
        <taxon>Eukaryota</taxon>
        <taxon>Fungi</taxon>
        <taxon>Dikarya</taxon>
        <taxon>Ascomycota</taxon>
        <taxon>Saccharomycotina</taxon>
        <taxon>Lipomycetes</taxon>
        <taxon>Lipomycetales</taxon>
        <taxon>Lipomycetaceae</taxon>
        <taxon>Myxozyma</taxon>
    </lineage>
</organism>
<evidence type="ECO:0000313" key="5">
    <source>
        <dbReference type="EMBL" id="KAK7205884.1"/>
    </source>
</evidence>
<protein>
    <submittedName>
        <fullName evidence="5">Ubiquitin-conjugating enzyme/RWD-like protein</fullName>
    </submittedName>
</protein>
<keyword evidence="3" id="KW-0067">ATP-binding</keyword>
<dbReference type="CDD" id="cd23808">
    <property type="entry name" value="UBCc_UBE2W"/>
    <property type="match status" value="1"/>
</dbReference>
<dbReference type="PANTHER" id="PTHR24067">
    <property type="entry name" value="UBIQUITIN-CONJUGATING ENZYME E2"/>
    <property type="match status" value="1"/>
</dbReference>
<proteinExistence type="predicted"/>
<evidence type="ECO:0000313" key="6">
    <source>
        <dbReference type="Proteomes" id="UP001498771"/>
    </source>
</evidence>
<dbReference type="Pfam" id="PF00179">
    <property type="entry name" value="UQ_con"/>
    <property type="match status" value="1"/>
</dbReference>
<keyword evidence="6" id="KW-1185">Reference proteome</keyword>
<accession>A0ABR1F7Q9</accession>
<keyword evidence="1" id="KW-0547">Nucleotide-binding</keyword>
<evidence type="ECO:0000256" key="3">
    <source>
        <dbReference type="ARBA" id="ARBA00022840"/>
    </source>
</evidence>
<dbReference type="InterPro" id="IPR016135">
    <property type="entry name" value="UBQ-conjugating_enzyme/RWD"/>
</dbReference>
<reference evidence="5 6" key="1">
    <citation type="submission" date="2024-03" db="EMBL/GenBank/DDBJ databases">
        <title>Genome-scale model development and genomic sequencing of the oleaginous clade Lipomyces.</title>
        <authorList>
            <consortium name="Lawrence Berkeley National Laboratory"/>
            <person name="Czajka J.J."/>
            <person name="Han Y."/>
            <person name="Kim J."/>
            <person name="Mondo S.J."/>
            <person name="Hofstad B.A."/>
            <person name="Robles A."/>
            <person name="Haridas S."/>
            <person name="Riley R."/>
            <person name="LaButti K."/>
            <person name="Pangilinan J."/>
            <person name="Andreopoulos W."/>
            <person name="Lipzen A."/>
            <person name="Yan J."/>
            <person name="Wang M."/>
            <person name="Ng V."/>
            <person name="Grigoriev I.V."/>
            <person name="Spatafora J.W."/>
            <person name="Magnuson J.K."/>
            <person name="Baker S.E."/>
            <person name="Pomraning K.R."/>
        </authorList>
    </citation>
    <scope>NUCLEOTIDE SEQUENCE [LARGE SCALE GENOMIC DNA]</scope>
    <source>
        <strain evidence="5 6">Phaff 52-87</strain>
    </source>
</reference>
<dbReference type="PROSITE" id="PS50127">
    <property type="entry name" value="UBC_2"/>
    <property type="match status" value="1"/>
</dbReference>